<evidence type="ECO:0000313" key="18">
    <source>
        <dbReference type="Proteomes" id="UP000000662"/>
    </source>
</evidence>
<name>Q0B1E2_BURCM</name>
<comment type="catalytic activity">
    <reaction evidence="13">
        <text>L-tyrosyl-[protein] + ATP = O-phospho-L-tyrosyl-[protein] + ADP + H(+)</text>
        <dbReference type="Rhea" id="RHEA:10596"/>
        <dbReference type="Rhea" id="RHEA-COMP:10136"/>
        <dbReference type="Rhea" id="RHEA-COMP:20101"/>
        <dbReference type="ChEBI" id="CHEBI:15378"/>
        <dbReference type="ChEBI" id="CHEBI:30616"/>
        <dbReference type="ChEBI" id="CHEBI:46858"/>
        <dbReference type="ChEBI" id="CHEBI:61978"/>
        <dbReference type="ChEBI" id="CHEBI:456216"/>
    </reaction>
</comment>
<dbReference type="EMBL" id="CP000442">
    <property type="protein sequence ID" value="ABI92031.1"/>
    <property type="molecule type" value="Genomic_DNA"/>
</dbReference>
<keyword evidence="10" id="KW-1133">Transmembrane helix</keyword>
<feature type="domain" description="Polysaccharide chain length determinant N-terminal" evidence="14">
    <location>
        <begin position="24"/>
        <end position="114"/>
    </location>
</feature>
<evidence type="ECO:0000256" key="8">
    <source>
        <dbReference type="ARBA" id="ARBA00022777"/>
    </source>
</evidence>
<dbReference type="PANTHER" id="PTHR32309">
    <property type="entry name" value="TYROSINE-PROTEIN KINASE"/>
    <property type="match status" value="1"/>
</dbReference>
<keyword evidence="7" id="KW-0547">Nucleotide-binding</keyword>
<dbReference type="Proteomes" id="UP000000662">
    <property type="component" value="Chromosome 3"/>
</dbReference>
<keyword evidence="9" id="KW-0067">ATP-binding</keyword>
<dbReference type="InterPro" id="IPR050445">
    <property type="entry name" value="Bact_polysacc_biosynth/exp"/>
</dbReference>
<keyword evidence="3" id="KW-1003">Cell membrane</keyword>
<reference evidence="17" key="1">
    <citation type="submission" date="2006-08" db="EMBL/GenBank/DDBJ databases">
        <title>Complete sequence of Chromosome 3 of Burkholderia cepacia AMMD.</title>
        <authorList>
            <consortium name="US DOE Joint Genome Institute"/>
            <person name="Copeland A."/>
            <person name="Lucas S."/>
            <person name="Lapidus A."/>
            <person name="Barry K."/>
            <person name="Detter J.C."/>
            <person name="Glavina del Rio T."/>
            <person name="Hammon N."/>
            <person name="Israni S."/>
            <person name="Pitluck S."/>
            <person name="Bruce D."/>
            <person name="Chain P."/>
            <person name="Malfatti S."/>
            <person name="Shin M."/>
            <person name="Vergez L."/>
            <person name="Schmutz J."/>
            <person name="Larimer F."/>
            <person name="Land M."/>
            <person name="Hauser L."/>
            <person name="Kyrpides N."/>
            <person name="Kim E."/>
            <person name="Parke J."/>
            <person name="Coenye T."/>
            <person name="Konstantinidis K."/>
            <person name="Ramette A."/>
            <person name="Tiedje J."/>
            <person name="Richardson P."/>
        </authorList>
    </citation>
    <scope>NUCLEOTIDE SEQUENCE</scope>
    <source>
        <strain evidence="17">AMMD</strain>
    </source>
</reference>
<evidence type="ECO:0000259" key="15">
    <source>
        <dbReference type="Pfam" id="PF13614"/>
    </source>
</evidence>
<dbReference type="SUPFAM" id="SSF52540">
    <property type="entry name" value="P-loop containing nucleoside triphosphate hydrolases"/>
    <property type="match status" value="1"/>
</dbReference>
<dbReference type="RefSeq" id="WP_011661357.1">
    <property type="nucleotide sequence ID" value="NC_008392.1"/>
</dbReference>
<dbReference type="Pfam" id="PF13807">
    <property type="entry name" value="GNVR"/>
    <property type="match status" value="1"/>
</dbReference>
<dbReference type="InterPro" id="IPR027417">
    <property type="entry name" value="P-loop_NTPase"/>
</dbReference>
<dbReference type="InterPro" id="IPR025669">
    <property type="entry name" value="AAA_dom"/>
</dbReference>
<keyword evidence="12" id="KW-0829">Tyrosine-protein kinase</keyword>
<evidence type="ECO:0000256" key="11">
    <source>
        <dbReference type="ARBA" id="ARBA00023136"/>
    </source>
</evidence>
<sequence>MIARQLEMGTIDASDETGGSSPKEMMRFVIDNIWTVILITAAVTIAASLYCVFATRVYSADAILQVDRSNSGGLSIAAQPTAQTQQQPATPMAQLSQTEIQIIRSRSVLTPIIEQYRLFVSVTPRTVPVLGQIAERFATPGQLAAPWLGLSDYGWGGERADIAVLDVPASLESKDLQLIALQHGGYRLADPNGRVLVEGTVGKEATGNGVRIRITQLVAHSGMRFGVVRYNDIDAMQRFLRDLRVSEQGADTGLIKVSYESADPARATAVANDIAQNYMASHIAYRQDEATRMLAFVNGELPRLRTEMKEAEDKLTKHQATTASLQPASESQVYLQGIMDFDRQIATLSIQRTQMLERFTTESAQVRTIDQQLGQLNMAKRNFEARFASMPAAARQSADLTRDAKVAEQIYVAMVGKANELSVTRAGTIGNAHILDAAVRPAAPIKPQSAFIIPIGGVLGLMCGVLFVTVPRRFSSKIEDPVAVERRFRLSGLGVIPFSEEQVRLSRCLQQVDATQREPDACGDASAPRIPDGRAGVPDEAAPPVCDLRATLLAMRCPQDVSVEALRCVRTAVVSEMADVPSKVLVITSPTPSTGKSFVASNLAVLLAETGSRVLLIDADLRRGNLAARFGQPRACGLADLLAGHIEARQAIRPIIDDRLSFISTGPYTANPSVLLSTPRMNELLNEFRASFDFVIVDSPPVLAVSDASMAAGSADATILVLRANVQTEREIEETLSRLERAGARVIGPVFNAVAIRRSDKRLYQYTSAYIADEPARWQIN</sequence>
<evidence type="ECO:0000256" key="1">
    <source>
        <dbReference type="ARBA" id="ARBA00004429"/>
    </source>
</evidence>
<keyword evidence="8" id="KW-0418">Kinase</keyword>
<evidence type="ECO:0000256" key="6">
    <source>
        <dbReference type="ARBA" id="ARBA00022692"/>
    </source>
</evidence>
<keyword evidence="6" id="KW-0812">Transmembrane</keyword>
<dbReference type="InterPro" id="IPR003856">
    <property type="entry name" value="LPS_length_determ_N"/>
</dbReference>
<evidence type="ECO:0000256" key="4">
    <source>
        <dbReference type="ARBA" id="ARBA00022519"/>
    </source>
</evidence>
<evidence type="ECO:0000256" key="7">
    <source>
        <dbReference type="ARBA" id="ARBA00022741"/>
    </source>
</evidence>
<dbReference type="Gene3D" id="3.40.50.300">
    <property type="entry name" value="P-loop containing nucleotide triphosphate hydrolases"/>
    <property type="match status" value="1"/>
</dbReference>
<keyword evidence="18" id="KW-1185">Reference proteome</keyword>
<dbReference type="KEGG" id="bam:Bamb_6487"/>
<dbReference type="AlphaFoldDB" id="Q0B1E2"/>
<dbReference type="Pfam" id="PF13614">
    <property type="entry name" value="AAA_31"/>
    <property type="match status" value="1"/>
</dbReference>
<evidence type="ECO:0000259" key="16">
    <source>
        <dbReference type="Pfam" id="PF13807"/>
    </source>
</evidence>
<dbReference type="GO" id="GO:0004713">
    <property type="term" value="F:protein tyrosine kinase activity"/>
    <property type="evidence" value="ECO:0007669"/>
    <property type="project" value="UniProtKB-KW"/>
</dbReference>
<feature type="domain" description="AAA" evidence="15">
    <location>
        <begin position="593"/>
        <end position="726"/>
    </location>
</feature>
<dbReference type="eggNOG" id="COG0489">
    <property type="taxonomic scope" value="Bacteria"/>
</dbReference>
<keyword evidence="11" id="KW-0472">Membrane</keyword>
<dbReference type="GO" id="GO:0005524">
    <property type="term" value="F:ATP binding"/>
    <property type="evidence" value="ECO:0007669"/>
    <property type="project" value="UniProtKB-KW"/>
</dbReference>
<evidence type="ECO:0000313" key="17">
    <source>
        <dbReference type="EMBL" id="ABI92031.1"/>
    </source>
</evidence>
<accession>Q0B1E2</accession>
<proteinExistence type="inferred from homology"/>
<organism evidence="17 18">
    <name type="scientific">Burkholderia ambifaria (strain ATCC BAA-244 / DSM 16087 / CCUG 44356 / LMG 19182 / AMMD)</name>
    <name type="common">Burkholderia cepacia (strain AMMD)</name>
    <dbReference type="NCBI Taxonomy" id="339670"/>
    <lineage>
        <taxon>Bacteria</taxon>
        <taxon>Pseudomonadati</taxon>
        <taxon>Pseudomonadota</taxon>
        <taxon>Betaproteobacteria</taxon>
        <taxon>Burkholderiales</taxon>
        <taxon>Burkholderiaceae</taxon>
        <taxon>Burkholderia</taxon>
        <taxon>Burkholderia cepacia complex</taxon>
    </lineage>
</organism>
<evidence type="ECO:0000256" key="10">
    <source>
        <dbReference type="ARBA" id="ARBA00022989"/>
    </source>
</evidence>
<dbReference type="GO" id="GO:0005886">
    <property type="term" value="C:plasma membrane"/>
    <property type="evidence" value="ECO:0007669"/>
    <property type="project" value="UniProtKB-SubCell"/>
</dbReference>
<dbReference type="Pfam" id="PF23607">
    <property type="entry name" value="WZC_N"/>
    <property type="match status" value="1"/>
</dbReference>
<keyword evidence="5" id="KW-0808">Transferase</keyword>
<dbReference type="eggNOG" id="COG3206">
    <property type="taxonomic scope" value="Bacteria"/>
</dbReference>
<dbReference type="Pfam" id="PF02706">
    <property type="entry name" value="Wzz"/>
    <property type="match status" value="1"/>
</dbReference>
<evidence type="ECO:0000256" key="5">
    <source>
        <dbReference type="ARBA" id="ARBA00022679"/>
    </source>
</evidence>
<evidence type="ECO:0000259" key="14">
    <source>
        <dbReference type="Pfam" id="PF02706"/>
    </source>
</evidence>
<dbReference type="PATRIC" id="fig|339670.21.peg.6390"/>
<comment type="subcellular location">
    <subcellularLocation>
        <location evidence="1">Cell inner membrane</location>
        <topology evidence="1">Multi-pass membrane protein</topology>
    </subcellularLocation>
</comment>
<gene>
    <name evidence="17" type="ordered locus">Bamb_6487</name>
</gene>
<evidence type="ECO:0000256" key="3">
    <source>
        <dbReference type="ARBA" id="ARBA00022475"/>
    </source>
</evidence>
<protein>
    <submittedName>
        <fullName evidence="17">Uncharacterized protein</fullName>
    </submittedName>
</protein>
<feature type="domain" description="Tyrosine-protein kinase G-rich" evidence="16">
    <location>
        <begin position="399"/>
        <end position="470"/>
    </location>
</feature>
<keyword evidence="4" id="KW-0997">Cell inner membrane</keyword>
<evidence type="ECO:0000256" key="2">
    <source>
        <dbReference type="ARBA" id="ARBA00008883"/>
    </source>
</evidence>
<comment type="similarity">
    <text evidence="2">Belongs to the etk/wzc family.</text>
</comment>
<dbReference type="InterPro" id="IPR032807">
    <property type="entry name" value="GNVR"/>
</dbReference>
<evidence type="ECO:0000256" key="13">
    <source>
        <dbReference type="ARBA" id="ARBA00053015"/>
    </source>
</evidence>
<dbReference type="NCBIfam" id="TIGR01007">
    <property type="entry name" value="eps_fam"/>
    <property type="match status" value="1"/>
</dbReference>
<evidence type="ECO:0000256" key="9">
    <source>
        <dbReference type="ARBA" id="ARBA00022840"/>
    </source>
</evidence>
<evidence type="ECO:0000256" key="12">
    <source>
        <dbReference type="ARBA" id="ARBA00023137"/>
    </source>
</evidence>
<dbReference type="GeneID" id="93088801"/>
<dbReference type="PANTHER" id="PTHR32309:SF32">
    <property type="entry name" value="TYROSINE-PROTEIN KINASE ETK-RELATED"/>
    <property type="match status" value="1"/>
</dbReference>
<dbReference type="InterPro" id="IPR005702">
    <property type="entry name" value="Wzc-like_C"/>
</dbReference>
<dbReference type="CDD" id="cd05387">
    <property type="entry name" value="BY-kinase"/>
    <property type="match status" value="1"/>
</dbReference>